<dbReference type="GeneID" id="69118304"/>
<keyword evidence="1" id="KW-0001">2Fe-2S</keyword>
<feature type="domain" description="Rieske" evidence="6">
    <location>
        <begin position="192"/>
        <end position="280"/>
    </location>
</feature>
<evidence type="ECO:0000256" key="5">
    <source>
        <dbReference type="ARBA" id="ARBA00023157"/>
    </source>
</evidence>
<dbReference type="InterPro" id="IPR006311">
    <property type="entry name" value="TAT_signal"/>
</dbReference>
<evidence type="ECO:0000313" key="7">
    <source>
        <dbReference type="EMBL" id="MFC3478684.1"/>
    </source>
</evidence>
<evidence type="ECO:0000256" key="1">
    <source>
        <dbReference type="ARBA" id="ARBA00022714"/>
    </source>
</evidence>
<dbReference type="PANTHER" id="PTHR10134">
    <property type="entry name" value="CYTOCHROME B-C1 COMPLEX SUBUNIT RIESKE, MITOCHONDRIAL"/>
    <property type="match status" value="1"/>
</dbReference>
<dbReference type="GO" id="GO:0051537">
    <property type="term" value="F:2 iron, 2 sulfur cluster binding"/>
    <property type="evidence" value="ECO:0007669"/>
    <property type="project" value="UniProtKB-KW"/>
</dbReference>
<reference evidence="7 8" key="1">
    <citation type="journal article" date="2019" name="Int. J. Syst. Evol. Microbiol.">
        <title>The Global Catalogue of Microorganisms (GCM) 10K type strain sequencing project: providing services to taxonomists for standard genome sequencing and annotation.</title>
        <authorList>
            <consortium name="The Broad Institute Genomics Platform"/>
            <consortium name="The Broad Institute Genome Sequencing Center for Infectious Disease"/>
            <person name="Wu L."/>
            <person name="Ma J."/>
        </authorList>
    </citation>
    <scope>NUCLEOTIDE SEQUENCE [LARGE SCALE GENOMIC DNA]</scope>
    <source>
        <strain evidence="7 8">CGMCC 1.12562</strain>
    </source>
</reference>
<sequence>MSDKYPEDSGRRRFVKGVVGSAAMAGVGAGGVAAVDTITNRTGQGGGQTTYFGVENTAGPAPRAMPMVPIEIDDEGFIRGVYPDIQEVERQGETVEVARMELGGATYEVDWFQYCGVQEYAGLSPSYEGDNYFRYTGGPSSYDWQPTSGRVNIADFEDYQSWEPGNGVGDADVGKGGMASWRSQDVENAIPIQLIRSQRLEEKIQSGDGDDAALQWLEAATQDGMMAVLNKCTHFCCVPGFRSSGYQTADNKIYCPCHQSIYDPFSIVNRSFVAFPRPEQ</sequence>
<protein>
    <submittedName>
        <fullName evidence="7">Rieske 2Fe-2S domain-containing protein</fullName>
    </submittedName>
</protein>
<organism evidence="7 8">
    <name type="scientific">Halobacterium litoreum</name>
    <dbReference type="NCBI Taxonomy" id="2039234"/>
    <lineage>
        <taxon>Archaea</taxon>
        <taxon>Methanobacteriati</taxon>
        <taxon>Methanobacteriota</taxon>
        <taxon>Stenosarchaea group</taxon>
        <taxon>Halobacteria</taxon>
        <taxon>Halobacteriales</taxon>
        <taxon>Halobacteriaceae</taxon>
        <taxon>Halobacterium</taxon>
    </lineage>
</organism>
<gene>
    <name evidence="7" type="ORF">ACFOKC_13215</name>
</gene>
<evidence type="ECO:0000256" key="4">
    <source>
        <dbReference type="ARBA" id="ARBA00023014"/>
    </source>
</evidence>
<evidence type="ECO:0000256" key="2">
    <source>
        <dbReference type="ARBA" id="ARBA00022723"/>
    </source>
</evidence>
<dbReference type="Gene3D" id="2.102.10.10">
    <property type="entry name" value="Rieske [2Fe-2S] iron-sulphur domain"/>
    <property type="match status" value="1"/>
</dbReference>
<dbReference type="Pfam" id="PF00355">
    <property type="entry name" value="Rieske"/>
    <property type="match status" value="1"/>
</dbReference>
<dbReference type="InterPro" id="IPR017941">
    <property type="entry name" value="Rieske_2Fe-2S"/>
</dbReference>
<dbReference type="GO" id="GO:0046872">
    <property type="term" value="F:metal ion binding"/>
    <property type="evidence" value="ECO:0007669"/>
    <property type="project" value="UniProtKB-KW"/>
</dbReference>
<dbReference type="RefSeq" id="WP_232569981.1">
    <property type="nucleotide sequence ID" value="NZ_CP089466.1"/>
</dbReference>
<evidence type="ECO:0000259" key="6">
    <source>
        <dbReference type="PROSITE" id="PS51296"/>
    </source>
</evidence>
<accession>A0ABD5NHS3</accession>
<dbReference type="SUPFAM" id="SSF50022">
    <property type="entry name" value="ISP domain"/>
    <property type="match status" value="1"/>
</dbReference>
<dbReference type="Proteomes" id="UP001595660">
    <property type="component" value="Unassembled WGS sequence"/>
</dbReference>
<dbReference type="InterPro" id="IPR036922">
    <property type="entry name" value="Rieske_2Fe-2S_sf"/>
</dbReference>
<keyword evidence="5" id="KW-1015">Disulfide bond</keyword>
<keyword evidence="4" id="KW-0411">Iron-sulfur</keyword>
<dbReference type="PROSITE" id="PS51318">
    <property type="entry name" value="TAT"/>
    <property type="match status" value="1"/>
</dbReference>
<comment type="caution">
    <text evidence="7">The sequence shown here is derived from an EMBL/GenBank/DDBJ whole genome shotgun (WGS) entry which is preliminary data.</text>
</comment>
<keyword evidence="2" id="KW-0479">Metal-binding</keyword>
<keyword evidence="8" id="KW-1185">Reference proteome</keyword>
<evidence type="ECO:0000256" key="3">
    <source>
        <dbReference type="ARBA" id="ARBA00023004"/>
    </source>
</evidence>
<dbReference type="PROSITE" id="PS51296">
    <property type="entry name" value="RIESKE"/>
    <property type="match status" value="1"/>
</dbReference>
<dbReference type="EMBL" id="JBHRWN010000002">
    <property type="protein sequence ID" value="MFC3478684.1"/>
    <property type="molecule type" value="Genomic_DNA"/>
</dbReference>
<evidence type="ECO:0000313" key="8">
    <source>
        <dbReference type="Proteomes" id="UP001595660"/>
    </source>
</evidence>
<keyword evidence="3" id="KW-0408">Iron</keyword>
<dbReference type="AlphaFoldDB" id="A0ABD5NHS3"/>
<dbReference type="InterPro" id="IPR014349">
    <property type="entry name" value="Rieske_Fe-S_prot"/>
</dbReference>
<proteinExistence type="predicted"/>
<name>A0ABD5NHS3_9EURY</name>